<dbReference type="PANTHER" id="PTHR48267:SF1">
    <property type="entry name" value="BILIRUBIN OXIDASE"/>
    <property type="match status" value="1"/>
</dbReference>
<feature type="domain" description="Plastocyanin-like" evidence="7">
    <location>
        <begin position="65"/>
        <end position="179"/>
    </location>
</feature>
<dbReference type="RefSeq" id="WP_354023957.1">
    <property type="nucleotide sequence ID" value="NZ_JBEPSJ010000001.1"/>
</dbReference>
<dbReference type="InterPro" id="IPR011706">
    <property type="entry name" value="Cu-oxidase_C"/>
</dbReference>
<accession>A0ABV2QL65</accession>
<dbReference type="CDD" id="cd13890">
    <property type="entry name" value="CuRO_3_CueO_FtsP"/>
    <property type="match status" value="1"/>
</dbReference>
<dbReference type="Pfam" id="PF07732">
    <property type="entry name" value="Cu-oxidase_3"/>
    <property type="match status" value="1"/>
</dbReference>
<dbReference type="EMBL" id="JBEPSJ010000001">
    <property type="protein sequence ID" value="MET4581794.1"/>
    <property type="molecule type" value="Genomic_DNA"/>
</dbReference>
<dbReference type="InterPro" id="IPR001117">
    <property type="entry name" value="Cu-oxidase_2nd"/>
</dbReference>
<feature type="domain" description="Plastocyanin-like" evidence="5">
    <location>
        <begin position="213"/>
        <end position="297"/>
    </location>
</feature>
<keyword evidence="9" id="KW-1185">Reference proteome</keyword>
<dbReference type="PANTHER" id="PTHR48267">
    <property type="entry name" value="CUPREDOXIN SUPERFAMILY PROTEIN"/>
    <property type="match status" value="1"/>
</dbReference>
<evidence type="ECO:0000313" key="9">
    <source>
        <dbReference type="Proteomes" id="UP001549257"/>
    </source>
</evidence>
<keyword evidence="4" id="KW-0732">Signal</keyword>
<evidence type="ECO:0000259" key="5">
    <source>
        <dbReference type="Pfam" id="PF00394"/>
    </source>
</evidence>
<dbReference type="InterPro" id="IPR011707">
    <property type="entry name" value="Cu-oxidase-like_N"/>
</dbReference>
<dbReference type="Pfam" id="PF07731">
    <property type="entry name" value="Cu-oxidase_2"/>
    <property type="match status" value="1"/>
</dbReference>
<dbReference type="Proteomes" id="UP001549257">
    <property type="component" value="Unassembled WGS sequence"/>
</dbReference>
<keyword evidence="2" id="KW-0479">Metal-binding</keyword>
<comment type="caution">
    <text evidence="8">The sequence shown here is derived from an EMBL/GenBank/DDBJ whole genome shotgun (WGS) entry which is preliminary data.</text>
</comment>
<dbReference type="Gene3D" id="2.60.40.420">
    <property type="entry name" value="Cupredoxins - blue copper proteins"/>
    <property type="match status" value="3"/>
</dbReference>
<name>A0ABV2QL65_9MICO</name>
<sequence>MSPRSAAITVVTALALTTVLAGCSDGSPDVDTIGRVAFDTALAIPPLAEPTTDAVGRLHFDLTAQTGTVDVVPGTPTETWGFNGPYLGPTIVAASGDDVQVDFHNGLKEPTTVHWHGMHLPARADGGPHQMVAPGDDWSPRWTVDQPATTLWYHPHPHGETERHVGRGLAGMFIVRDEAEAALSLPRDYGVDDIPVIVQDVRLDADGQLVSDTRDYIGPVGDRLLVNGTVGPSLAVTTDVVRLRLLNASPARIYNFALSDDRDLALIGTDGGLLERPFATRAVQLSPGERAEVLVRMAPGERITLQSRDVDLGGGPGLGGLNGARDSFDVLELVASDALNSVGTVPQTLVPMERLDDLDATGERRFVLDGKQINQQQMDLGRIDEVVTVGDTEVWDVRNNMALPHSFHVHDVQFQLLSIGGDPPPPELAGYKDTILLRPNTDYRLIMRFTDYTDPRTPYMYHCHLLQHEDQGMMGQFVVVEPGQRAGTIESGDTHDNH</sequence>
<evidence type="ECO:0000256" key="4">
    <source>
        <dbReference type="SAM" id="SignalP"/>
    </source>
</evidence>
<evidence type="ECO:0000259" key="7">
    <source>
        <dbReference type="Pfam" id="PF07732"/>
    </source>
</evidence>
<feature type="signal peptide" evidence="4">
    <location>
        <begin position="1"/>
        <end position="21"/>
    </location>
</feature>
<dbReference type="InterPro" id="IPR045087">
    <property type="entry name" value="Cu-oxidase_fam"/>
</dbReference>
<evidence type="ECO:0000313" key="8">
    <source>
        <dbReference type="EMBL" id="MET4581794.1"/>
    </source>
</evidence>
<comment type="similarity">
    <text evidence="1">Belongs to the multicopper oxidase family.</text>
</comment>
<evidence type="ECO:0000256" key="2">
    <source>
        <dbReference type="ARBA" id="ARBA00022723"/>
    </source>
</evidence>
<dbReference type="PROSITE" id="PS51257">
    <property type="entry name" value="PROKAR_LIPOPROTEIN"/>
    <property type="match status" value="1"/>
</dbReference>
<dbReference type="SUPFAM" id="SSF49503">
    <property type="entry name" value="Cupredoxins"/>
    <property type="match status" value="3"/>
</dbReference>
<dbReference type="InterPro" id="IPR008972">
    <property type="entry name" value="Cupredoxin"/>
</dbReference>
<reference evidence="8 9" key="1">
    <citation type="submission" date="2024-06" db="EMBL/GenBank/DDBJ databases">
        <title>Sorghum-associated microbial communities from plants grown in Nebraska, USA.</title>
        <authorList>
            <person name="Schachtman D."/>
        </authorList>
    </citation>
    <scope>NUCLEOTIDE SEQUENCE [LARGE SCALE GENOMIC DNA]</scope>
    <source>
        <strain evidence="8 9">2857</strain>
    </source>
</reference>
<organism evidence="8 9">
    <name type="scientific">Conyzicola nivalis</name>
    <dbReference type="NCBI Taxonomy" id="1477021"/>
    <lineage>
        <taxon>Bacteria</taxon>
        <taxon>Bacillati</taxon>
        <taxon>Actinomycetota</taxon>
        <taxon>Actinomycetes</taxon>
        <taxon>Micrococcales</taxon>
        <taxon>Microbacteriaceae</taxon>
        <taxon>Conyzicola</taxon>
    </lineage>
</organism>
<dbReference type="InterPro" id="IPR002355">
    <property type="entry name" value="Cu_oxidase_Cu_BS"/>
</dbReference>
<feature type="domain" description="Plastocyanin-like" evidence="6">
    <location>
        <begin position="369"/>
        <end position="480"/>
    </location>
</feature>
<dbReference type="Pfam" id="PF00394">
    <property type="entry name" value="Cu-oxidase"/>
    <property type="match status" value="1"/>
</dbReference>
<gene>
    <name evidence="8" type="ORF">ABIE21_001284</name>
</gene>
<dbReference type="PROSITE" id="PS00080">
    <property type="entry name" value="MULTICOPPER_OXIDASE2"/>
    <property type="match status" value="1"/>
</dbReference>
<proteinExistence type="inferred from homology"/>
<feature type="chain" id="PRO_5045924889" evidence="4">
    <location>
        <begin position="22"/>
        <end position="498"/>
    </location>
</feature>
<evidence type="ECO:0000256" key="3">
    <source>
        <dbReference type="ARBA" id="ARBA00023002"/>
    </source>
</evidence>
<keyword evidence="3" id="KW-0560">Oxidoreductase</keyword>
<evidence type="ECO:0000259" key="6">
    <source>
        <dbReference type="Pfam" id="PF07731"/>
    </source>
</evidence>
<evidence type="ECO:0000256" key="1">
    <source>
        <dbReference type="ARBA" id="ARBA00010609"/>
    </source>
</evidence>
<protein>
    <submittedName>
        <fullName evidence="8">Suppressor of ftsI</fullName>
    </submittedName>
</protein>
<dbReference type="CDD" id="cd04232">
    <property type="entry name" value="CuRO_1_CueO_FtsP"/>
    <property type="match status" value="1"/>
</dbReference>